<dbReference type="Proteomes" id="UP001497644">
    <property type="component" value="Chromosome 11"/>
</dbReference>
<evidence type="ECO:0000256" key="1">
    <source>
        <dbReference type="SAM" id="Phobius"/>
    </source>
</evidence>
<keyword evidence="2" id="KW-0732">Signal</keyword>
<keyword evidence="1" id="KW-0472">Membrane</keyword>
<organism evidence="3 4">
    <name type="scientific">Lasius platythorax</name>
    <dbReference type="NCBI Taxonomy" id="488582"/>
    <lineage>
        <taxon>Eukaryota</taxon>
        <taxon>Metazoa</taxon>
        <taxon>Ecdysozoa</taxon>
        <taxon>Arthropoda</taxon>
        <taxon>Hexapoda</taxon>
        <taxon>Insecta</taxon>
        <taxon>Pterygota</taxon>
        <taxon>Neoptera</taxon>
        <taxon>Endopterygota</taxon>
        <taxon>Hymenoptera</taxon>
        <taxon>Apocrita</taxon>
        <taxon>Aculeata</taxon>
        <taxon>Formicoidea</taxon>
        <taxon>Formicidae</taxon>
        <taxon>Formicinae</taxon>
        <taxon>Lasius</taxon>
        <taxon>Lasius</taxon>
    </lineage>
</organism>
<keyword evidence="1" id="KW-0812">Transmembrane</keyword>
<accession>A0AAV2N8E6</accession>
<protein>
    <recommendedName>
        <fullName evidence="5">SEFIR domain-containing protein</fullName>
    </recommendedName>
</protein>
<proteinExistence type="predicted"/>
<evidence type="ECO:0000256" key="2">
    <source>
        <dbReference type="SAM" id="SignalP"/>
    </source>
</evidence>
<feature type="signal peptide" evidence="2">
    <location>
        <begin position="1"/>
        <end position="19"/>
    </location>
</feature>
<keyword evidence="4" id="KW-1185">Reference proteome</keyword>
<evidence type="ECO:0008006" key="5">
    <source>
        <dbReference type="Google" id="ProtNLM"/>
    </source>
</evidence>
<feature type="chain" id="PRO_5043405013" description="SEFIR domain-containing protein" evidence="2">
    <location>
        <begin position="20"/>
        <end position="621"/>
    </location>
</feature>
<dbReference type="AlphaFoldDB" id="A0AAV2N8E6"/>
<feature type="transmembrane region" description="Helical" evidence="1">
    <location>
        <begin position="353"/>
        <end position="378"/>
    </location>
</feature>
<sequence>MYSGRCAALLLFILVQADGYILDNVKCTYNFKQTCLEEVNNYEVIGYNPPVINYCTAEDVPHDIKFVVNKSGSLNIMFAPPKRECGFGVALLVNPLIKNERECEEYKFEVNDINSKVHTIERALCILRDTNQLVRYNNSLCEDNIGLWFEYIFTGCYALQFHIGRQRYVIRDQVFLDTTYQFTKVTEPQFICKYDTYSNLDQRHKITNFTLDTSLPIDTGYLLEVMLISPQNKSQGRGCVWSGGPHIGTWKINLLVTSLKEVLDNGNCSVKSLRTVSGDMKTLQCNFQVPTTQTADYCFIFRVIDDRCHENTIWNPLHINTTPCTWIKRCTNTSLHNDSIEMIKSDKLPSANLYLLLRIFATILIVLAIVVILCFWHLCIRKKEVTLYVNPQHDDFLNSACFESTDLSIVDNNDSEKEIDHDNLSCDDIVLLYTKNSMSFMALMKDFRETLAKMCSCSVYDWYEEAEWNDVAKVGPVSWFTKLLNGRCRAVWIDTPTTRSIVISRENDLDLNKLDKYYPIGDFRDMAFPVVLELAKRNINDAMHQYRRHFVVRFEGLESTANVKDPFMDLSPHARYRMPQHLAQLCLDLSMVKPVIPRYQLKAEENLLQQRLRLVKMESIM</sequence>
<keyword evidence="1" id="KW-1133">Transmembrane helix</keyword>
<gene>
    <name evidence="3" type="ORF">LPLAT_LOCUS2269</name>
</gene>
<dbReference type="EMBL" id="OZ034834">
    <property type="protein sequence ID" value="CAL1676003.1"/>
    <property type="molecule type" value="Genomic_DNA"/>
</dbReference>
<evidence type="ECO:0000313" key="4">
    <source>
        <dbReference type="Proteomes" id="UP001497644"/>
    </source>
</evidence>
<reference evidence="3" key="1">
    <citation type="submission" date="2024-04" db="EMBL/GenBank/DDBJ databases">
        <authorList>
            <consortium name="Molecular Ecology Group"/>
        </authorList>
    </citation>
    <scope>NUCLEOTIDE SEQUENCE</scope>
</reference>
<dbReference type="Gene3D" id="3.40.50.11530">
    <property type="match status" value="1"/>
</dbReference>
<name>A0AAV2N8E6_9HYME</name>
<evidence type="ECO:0000313" key="3">
    <source>
        <dbReference type="EMBL" id="CAL1676003.1"/>
    </source>
</evidence>